<reference evidence="2" key="1">
    <citation type="submission" date="2022-08" db="EMBL/GenBank/DDBJ databases">
        <authorList>
            <person name="Giroux E."/>
            <person name="Giroux E."/>
        </authorList>
    </citation>
    <scope>NUCLEOTIDE SEQUENCE</scope>
    <source>
        <strain evidence="2">H1091258</strain>
    </source>
</reference>
<dbReference type="GO" id="GO:0045944">
    <property type="term" value="P:positive regulation of transcription by RNA polymerase II"/>
    <property type="evidence" value="ECO:0007669"/>
    <property type="project" value="TreeGrafter"/>
</dbReference>
<dbReference type="Proteomes" id="UP001152533">
    <property type="component" value="Unassembled WGS sequence"/>
</dbReference>
<evidence type="ECO:0008006" key="4">
    <source>
        <dbReference type="Google" id="ProtNLM"/>
    </source>
</evidence>
<dbReference type="GO" id="GO:0000981">
    <property type="term" value="F:DNA-binding transcription factor activity, RNA polymerase II-specific"/>
    <property type="evidence" value="ECO:0007669"/>
    <property type="project" value="TreeGrafter"/>
</dbReference>
<dbReference type="PANTHER" id="PTHR31644">
    <property type="entry name" value="TRANSCRIPTIONAL ACTIVATOR ARO80-RELATED"/>
    <property type="match status" value="1"/>
</dbReference>
<comment type="caution">
    <text evidence="2">The sequence shown here is derived from an EMBL/GenBank/DDBJ whole genome shotgun (WGS) entry which is preliminary data.</text>
</comment>
<dbReference type="EMBL" id="CAMGZC010001430">
    <property type="protein sequence ID" value="CAI0652752.1"/>
    <property type="molecule type" value="Genomic_DNA"/>
</dbReference>
<evidence type="ECO:0000313" key="3">
    <source>
        <dbReference type="Proteomes" id="UP001152533"/>
    </source>
</evidence>
<gene>
    <name evidence="2" type="ORF">CGXH109_LOCUS120268</name>
</gene>
<evidence type="ECO:0000256" key="1">
    <source>
        <dbReference type="SAM" id="MobiDB-lite"/>
    </source>
</evidence>
<dbReference type="AlphaFoldDB" id="A0A9W4WE15"/>
<name>A0A9W4WE15_9PEZI</name>
<evidence type="ECO:0000313" key="2">
    <source>
        <dbReference type="EMBL" id="CAI0652752.1"/>
    </source>
</evidence>
<accession>A0A9W4WE15</accession>
<dbReference type="GO" id="GO:0005634">
    <property type="term" value="C:nucleus"/>
    <property type="evidence" value="ECO:0007669"/>
    <property type="project" value="TreeGrafter"/>
</dbReference>
<proteinExistence type="predicted"/>
<organism evidence="2 3">
    <name type="scientific">Colletotrichum noveboracense</name>
    <dbReference type="NCBI Taxonomy" id="2664923"/>
    <lineage>
        <taxon>Eukaryota</taxon>
        <taxon>Fungi</taxon>
        <taxon>Dikarya</taxon>
        <taxon>Ascomycota</taxon>
        <taxon>Pezizomycotina</taxon>
        <taxon>Sordariomycetes</taxon>
        <taxon>Hypocreomycetidae</taxon>
        <taxon>Glomerellales</taxon>
        <taxon>Glomerellaceae</taxon>
        <taxon>Colletotrichum</taxon>
        <taxon>Colletotrichum gloeosporioides species complex</taxon>
    </lineage>
</organism>
<dbReference type="InterPro" id="IPR052780">
    <property type="entry name" value="AAA_Catabolism_Regulators"/>
</dbReference>
<keyword evidence="3" id="KW-1185">Reference proteome</keyword>
<dbReference type="GO" id="GO:0009074">
    <property type="term" value="P:aromatic amino acid family catabolic process"/>
    <property type="evidence" value="ECO:0007669"/>
    <property type="project" value="TreeGrafter"/>
</dbReference>
<feature type="region of interest" description="Disordered" evidence="1">
    <location>
        <begin position="215"/>
        <end position="235"/>
    </location>
</feature>
<dbReference type="PANTHER" id="PTHR31644:SF2">
    <property type="entry name" value="TRANSCRIPTIONAL ACTIVATOR ARO80-RELATED"/>
    <property type="match status" value="1"/>
</dbReference>
<protein>
    <recommendedName>
        <fullName evidence="4">C6 transcription factor</fullName>
    </recommendedName>
</protein>
<sequence length="306" mass="33981">MRHVDDEAQVSWNTHMDAYLKLTRLSKVASTMFFQSKNHLESVLQNDNYPDLLEHFLASLSTWNNTFGSTLTDSLLIELYHLKACIGSISIQAVVKRATVSGSVRPHQDGLASYKTVQDAKFLQGVLSDSCQVLEMVTERPFREHLAYAPARIRLNVISASVFLLKADYQPWIASNGCGRSSACAGSNYPPDDMDFAMRYADLIERHASSLRGTLSSMSQPLREGRRPSQALTDGHMSSLYSGPDLTTSHSETATTEAALLDQSGFWRTWQFDSSIAPFGDTADQLSHGFDVDSLNFLWNLPDISS</sequence>